<keyword evidence="1" id="KW-0732">Signal</keyword>
<evidence type="ECO:0000256" key="1">
    <source>
        <dbReference type="SAM" id="SignalP"/>
    </source>
</evidence>
<reference evidence="4" key="1">
    <citation type="journal article" date="2019" name="Int. J. Syst. Evol. Microbiol.">
        <title>The Global Catalogue of Microorganisms (GCM) 10K type strain sequencing project: providing services to taxonomists for standard genome sequencing and annotation.</title>
        <authorList>
            <consortium name="The Broad Institute Genomics Platform"/>
            <consortium name="The Broad Institute Genome Sequencing Center for Infectious Disease"/>
            <person name="Wu L."/>
            <person name="Ma J."/>
        </authorList>
    </citation>
    <scope>NUCLEOTIDE SEQUENCE [LARGE SCALE GENOMIC DNA]</scope>
    <source>
        <strain evidence="4">KCTC 22154</strain>
    </source>
</reference>
<sequence>MRLVGHAFALRPFRALGVALLGLALSASALASERWLVLGGDIAETLSALGAEQHVVARDDTVVYPPEMAALPSVGYLRQLSAESVLSVSPTRILAAEQAGPREVLEQLAAVGVAVEVVSAPASLEAIAHKVRHISEYIGEPQAGSALAESLTSDLERLAALPPLPDIQAMFILQHSGLTPRAAGRETAAHTALQAVGLHNAFAEMTGYHNVSAEALVQRSPEVVVMSTRGLEALGGEAALWSLPGMAMTPAGSDQRLIVVDDQALLGFGPRTPEALLTLRQQVEALLSHHAAQARR</sequence>
<dbReference type="Gene3D" id="3.40.50.1980">
    <property type="entry name" value="Nitrogenase molybdenum iron protein domain"/>
    <property type="match status" value="2"/>
</dbReference>
<dbReference type="SUPFAM" id="SSF53807">
    <property type="entry name" value="Helical backbone' metal receptor"/>
    <property type="match status" value="1"/>
</dbReference>
<organism evidence="3 4">
    <name type="scientific">Vreelandella hamiltonii</name>
    <dbReference type="NCBI Taxonomy" id="502829"/>
    <lineage>
        <taxon>Bacteria</taxon>
        <taxon>Pseudomonadati</taxon>
        <taxon>Pseudomonadota</taxon>
        <taxon>Gammaproteobacteria</taxon>
        <taxon>Oceanospirillales</taxon>
        <taxon>Halomonadaceae</taxon>
        <taxon>Vreelandella</taxon>
    </lineage>
</organism>
<feature type="signal peptide" evidence="1">
    <location>
        <begin position="1"/>
        <end position="31"/>
    </location>
</feature>
<feature type="domain" description="Fe/B12 periplasmic-binding" evidence="2">
    <location>
        <begin position="34"/>
        <end position="290"/>
    </location>
</feature>
<proteinExistence type="predicted"/>
<accession>A0A8H9M159</accession>
<feature type="chain" id="PRO_5034062011" evidence="1">
    <location>
        <begin position="32"/>
        <end position="296"/>
    </location>
</feature>
<evidence type="ECO:0000313" key="4">
    <source>
        <dbReference type="Proteomes" id="UP000623776"/>
    </source>
</evidence>
<protein>
    <submittedName>
        <fullName evidence="3">Hemin ABC transporter substrate-binding protein</fullName>
    </submittedName>
</protein>
<evidence type="ECO:0000259" key="2">
    <source>
        <dbReference type="PROSITE" id="PS50983"/>
    </source>
</evidence>
<dbReference type="AlphaFoldDB" id="A0A8H9M159"/>
<gene>
    <name evidence="3" type="ORF">GCM10007157_31180</name>
</gene>
<name>A0A8H9M159_9GAMM</name>
<dbReference type="InterPro" id="IPR002491">
    <property type="entry name" value="ABC_transptr_periplasmic_BD"/>
</dbReference>
<dbReference type="Pfam" id="PF01497">
    <property type="entry name" value="Peripla_BP_2"/>
    <property type="match status" value="1"/>
</dbReference>
<dbReference type="PANTHER" id="PTHR30535">
    <property type="entry name" value="VITAMIN B12-BINDING PROTEIN"/>
    <property type="match status" value="1"/>
</dbReference>
<keyword evidence="4" id="KW-1185">Reference proteome</keyword>
<dbReference type="PANTHER" id="PTHR30535:SF4">
    <property type="entry name" value="HEMIN-BINDING PERIPLASMIC PROTEIN HMUT"/>
    <property type="match status" value="1"/>
</dbReference>
<dbReference type="InterPro" id="IPR050902">
    <property type="entry name" value="ABC_Transporter_SBP"/>
</dbReference>
<dbReference type="RefSeq" id="WP_189464084.1">
    <property type="nucleotide sequence ID" value="NZ_BMXN01000025.1"/>
</dbReference>
<comment type="caution">
    <text evidence="3">The sequence shown here is derived from an EMBL/GenBank/DDBJ whole genome shotgun (WGS) entry which is preliminary data.</text>
</comment>
<dbReference type="EMBL" id="BMXN01000025">
    <property type="protein sequence ID" value="GGW37694.1"/>
    <property type="molecule type" value="Genomic_DNA"/>
</dbReference>
<dbReference type="PROSITE" id="PS50983">
    <property type="entry name" value="FE_B12_PBP"/>
    <property type="match status" value="1"/>
</dbReference>
<dbReference type="Proteomes" id="UP000623776">
    <property type="component" value="Unassembled WGS sequence"/>
</dbReference>
<evidence type="ECO:0000313" key="3">
    <source>
        <dbReference type="EMBL" id="GGW37694.1"/>
    </source>
</evidence>